<dbReference type="AlphaFoldDB" id="A0A5B7CRK3"/>
<reference evidence="2 3" key="1">
    <citation type="submission" date="2019-05" db="EMBL/GenBank/DDBJ databases">
        <title>Another draft genome of Portunus trituberculatus and its Hox gene families provides insights of decapod evolution.</title>
        <authorList>
            <person name="Jeong J.-H."/>
            <person name="Song I."/>
            <person name="Kim S."/>
            <person name="Choi T."/>
            <person name="Kim D."/>
            <person name="Ryu S."/>
            <person name="Kim W."/>
        </authorList>
    </citation>
    <scope>NUCLEOTIDE SEQUENCE [LARGE SCALE GENOMIC DNA]</scope>
    <source>
        <tissue evidence="2">Muscle</tissue>
    </source>
</reference>
<organism evidence="2 3">
    <name type="scientific">Portunus trituberculatus</name>
    <name type="common">Swimming crab</name>
    <name type="synonym">Neptunus trituberculatus</name>
    <dbReference type="NCBI Taxonomy" id="210409"/>
    <lineage>
        <taxon>Eukaryota</taxon>
        <taxon>Metazoa</taxon>
        <taxon>Ecdysozoa</taxon>
        <taxon>Arthropoda</taxon>
        <taxon>Crustacea</taxon>
        <taxon>Multicrustacea</taxon>
        <taxon>Malacostraca</taxon>
        <taxon>Eumalacostraca</taxon>
        <taxon>Eucarida</taxon>
        <taxon>Decapoda</taxon>
        <taxon>Pleocyemata</taxon>
        <taxon>Brachyura</taxon>
        <taxon>Eubrachyura</taxon>
        <taxon>Portunoidea</taxon>
        <taxon>Portunidae</taxon>
        <taxon>Portuninae</taxon>
        <taxon>Portunus</taxon>
    </lineage>
</organism>
<proteinExistence type="predicted"/>
<evidence type="ECO:0000313" key="3">
    <source>
        <dbReference type="Proteomes" id="UP000324222"/>
    </source>
</evidence>
<dbReference type="Proteomes" id="UP000324222">
    <property type="component" value="Unassembled WGS sequence"/>
</dbReference>
<name>A0A5B7CRK3_PORTR</name>
<keyword evidence="1" id="KW-1133">Transmembrane helix</keyword>
<evidence type="ECO:0000256" key="1">
    <source>
        <dbReference type="SAM" id="Phobius"/>
    </source>
</evidence>
<dbReference type="EMBL" id="VSRR010000217">
    <property type="protein sequence ID" value="MPC12437.1"/>
    <property type="molecule type" value="Genomic_DNA"/>
</dbReference>
<keyword evidence="1" id="KW-0472">Membrane</keyword>
<comment type="caution">
    <text evidence="2">The sequence shown here is derived from an EMBL/GenBank/DDBJ whole genome shotgun (WGS) entry which is preliminary data.</text>
</comment>
<protein>
    <submittedName>
        <fullName evidence="2">Uncharacterized protein</fullName>
    </submittedName>
</protein>
<keyword evidence="1" id="KW-0812">Transmembrane</keyword>
<feature type="transmembrane region" description="Helical" evidence="1">
    <location>
        <begin position="12"/>
        <end position="36"/>
    </location>
</feature>
<accession>A0A5B7CRK3</accession>
<gene>
    <name evidence="2" type="ORF">E2C01_005133</name>
</gene>
<keyword evidence="3" id="KW-1185">Reference proteome</keyword>
<sequence>MEEEILTGVCSAYVAVVLRHIALGTAAVVGAPCVVAKVSTWRLLTFIDILTLSRVVDIVDITLVALAGVPDGLVNTLMLALVVIEMMCTVFMMHQ</sequence>
<evidence type="ECO:0000313" key="2">
    <source>
        <dbReference type="EMBL" id="MPC12437.1"/>
    </source>
</evidence>